<evidence type="ECO:0000256" key="5">
    <source>
        <dbReference type="ARBA" id="ARBA00023136"/>
    </source>
</evidence>
<keyword evidence="2" id="KW-1003">Cell membrane</keyword>
<dbReference type="RefSeq" id="WP_307322018.1">
    <property type="nucleotide sequence ID" value="NZ_JAUSUG010000002.1"/>
</dbReference>
<keyword evidence="3 6" id="KW-0812">Transmembrane</keyword>
<comment type="caution">
    <text evidence="7">The sequence shown here is derived from an EMBL/GenBank/DDBJ whole genome shotgun (WGS) entry which is preliminary data.</text>
</comment>
<keyword evidence="8" id="KW-1185">Reference proteome</keyword>
<feature type="transmembrane region" description="Helical" evidence="6">
    <location>
        <begin position="195"/>
        <end position="217"/>
    </location>
</feature>
<evidence type="ECO:0000256" key="1">
    <source>
        <dbReference type="ARBA" id="ARBA00004651"/>
    </source>
</evidence>
<proteinExistence type="predicted"/>
<evidence type="ECO:0000313" key="8">
    <source>
        <dbReference type="Proteomes" id="UP001230005"/>
    </source>
</evidence>
<feature type="transmembrane region" description="Helical" evidence="6">
    <location>
        <begin position="24"/>
        <end position="49"/>
    </location>
</feature>
<dbReference type="PANTHER" id="PTHR30213:SF0">
    <property type="entry name" value="UPF0761 MEMBRANE PROTEIN YIHY"/>
    <property type="match status" value="1"/>
</dbReference>
<reference evidence="7 8" key="1">
    <citation type="submission" date="2023-07" db="EMBL/GenBank/DDBJ databases">
        <title>Genomic Encyclopedia of Type Strains, Phase IV (KMG-IV): sequencing the most valuable type-strain genomes for metagenomic binning, comparative biology and taxonomic classification.</title>
        <authorList>
            <person name="Goeker M."/>
        </authorList>
    </citation>
    <scope>NUCLEOTIDE SEQUENCE [LARGE SCALE GENOMIC DNA]</scope>
    <source>
        <strain evidence="7 8">DSM 9768</strain>
    </source>
</reference>
<dbReference type="PANTHER" id="PTHR30213">
    <property type="entry name" value="INNER MEMBRANE PROTEIN YHJD"/>
    <property type="match status" value="1"/>
</dbReference>
<dbReference type="NCBIfam" id="TIGR00765">
    <property type="entry name" value="yihY_not_rbn"/>
    <property type="match status" value="1"/>
</dbReference>
<sequence>MEFIISIFVRFKEHRLIELAAQCAYYLLLSIFPFLIFIISLFSFLPIALEFDLELLRDVVPAEIFYFIEGQWTRITAQHNTGLLSFSILFTIWTASLALNTILHLLNRAYHVTEERKFFKGRIISIFLTIGMFAVVLVALSLQVVGGVMKDFFAIDLNFLNFNLFRWVISFVILFIVFTLLYLIGPNTKLKLREVYIGALFATLGWQLTSLLFSFYLDNFANYTATYGTIGAVIALMIWFHLSSVIILLGGEINAELKESS</sequence>
<comment type="subcellular location">
    <subcellularLocation>
        <location evidence="1">Cell membrane</location>
        <topology evidence="1">Multi-pass membrane protein</topology>
    </subcellularLocation>
</comment>
<feature type="transmembrane region" description="Helical" evidence="6">
    <location>
        <begin position="123"/>
        <end position="144"/>
    </location>
</feature>
<feature type="transmembrane region" description="Helical" evidence="6">
    <location>
        <begin position="164"/>
        <end position="183"/>
    </location>
</feature>
<dbReference type="PIRSF" id="PIRSF035875">
    <property type="entry name" value="RNase_BN"/>
    <property type="match status" value="1"/>
</dbReference>
<keyword evidence="5 6" id="KW-0472">Membrane</keyword>
<feature type="transmembrane region" description="Helical" evidence="6">
    <location>
        <begin position="229"/>
        <end position="251"/>
    </location>
</feature>
<evidence type="ECO:0000313" key="7">
    <source>
        <dbReference type="EMBL" id="MDQ0253409.1"/>
    </source>
</evidence>
<evidence type="ECO:0000256" key="4">
    <source>
        <dbReference type="ARBA" id="ARBA00022989"/>
    </source>
</evidence>
<feature type="transmembrane region" description="Helical" evidence="6">
    <location>
        <begin position="83"/>
        <end position="103"/>
    </location>
</feature>
<keyword evidence="4 6" id="KW-1133">Transmembrane helix</keyword>
<evidence type="ECO:0000256" key="3">
    <source>
        <dbReference type="ARBA" id="ARBA00022692"/>
    </source>
</evidence>
<gene>
    <name evidence="7" type="ORF">J2S74_000781</name>
</gene>
<dbReference type="EMBL" id="JAUSUG010000002">
    <property type="protein sequence ID" value="MDQ0253409.1"/>
    <property type="molecule type" value="Genomic_DNA"/>
</dbReference>
<dbReference type="InterPro" id="IPR017039">
    <property type="entry name" value="Virul_fac_BrkB"/>
</dbReference>
<dbReference type="Pfam" id="PF03631">
    <property type="entry name" value="Virul_fac_BrkB"/>
    <property type="match status" value="1"/>
</dbReference>
<evidence type="ECO:0000256" key="2">
    <source>
        <dbReference type="ARBA" id="ARBA00022475"/>
    </source>
</evidence>
<accession>A0ABT9ZQ95</accession>
<name>A0ABT9ZQ95_9BACI</name>
<protein>
    <submittedName>
        <fullName evidence="7">Membrane protein</fullName>
    </submittedName>
</protein>
<organism evidence="7 8">
    <name type="scientific">Evansella vedderi</name>
    <dbReference type="NCBI Taxonomy" id="38282"/>
    <lineage>
        <taxon>Bacteria</taxon>
        <taxon>Bacillati</taxon>
        <taxon>Bacillota</taxon>
        <taxon>Bacilli</taxon>
        <taxon>Bacillales</taxon>
        <taxon>Bacillaceae</taxon>
        <taxon>Evansella</taxon>
    </lineage>
</organism>
<dbReference type="Proteomes" id="UP001230005">
    <property type="component" value="Unassembled WGS sequence"/>
</dbReference>
<evidence type="ECO:0000256" key="6">
    <source>
        <dbReference type="SAM" id="Phobius"/>
    </source>
</evidence>